<feature type="transmembrane region" description="Helical" evidence="1">
    <location>
        <begin position="397"/>
        <end position="416"/>
    </location>
</feature>
<dbReference type="GO" id="GO:0046475">
    <property type="term" value="P:glycerophospholipid catabolic process"/>
    <property type="evidence" value="ECO:0007669"/>
    <property type="project" value="TreeGrafter"/>
</dbReference>
<dbReference type="SUPFAM" id="SSF52151">
    <property type="entry name" value="FabD/lysophospholipase-like"/>
    <property type="match status" value="1"/>
</dbReference>
<feature type="transmembrane region" description="Helical" evidence="1">
    <location>
        <begin position="664"/>
        <end position="684"/>
    </location>
</feature>
<dbReference type="EMBL" id="RCHS01002011">
    <property type="protein sequence ID" value="RMX50006.1"/>
    <property type="molecule type" value="Genomic_DNA"/>
</dbReference>
<dbReference type="AlphaFoldDB" id="A0A3M6U8V5"/>
<dbReference type="OrthoDB" id="5974451at2759"/>
<dbReference type="GO" id="GO:0005829">
    <property type="term" value="C:cytosol"/>
    <property type="evidence" value="ECO:0007669"/>
    <property type="project" value="TreeGrafter"/>
</dbReference>
<keyword evidence="3" id="KW-1185">Reference proteome</keyword>
<gene>
    <name evidence="2" type="ORF">pdam_00002929</name>
</gene>
<evidence type="ECO:0000313" key="3">
    <source>
        <dbReference type="Proteomes" id="UP000275408"/>
    </source>
</evidence>
<comment type="caution">
    <text evidence="2">The sequence shown here is derived from an EMBL/GenBank/DDBJ whole genome shotgun (WGS) entry which is preliminary data.</text>
</comment>
<keyword evidence="1" id="KW-0472">Membrane</keyword>
<feature type="transmembrane region" description="Helical" evidence="1">
    <location>
        <begin position="266"/>
        <end position="285"/>
    </location>
</feature>
<keyword evidence="1" id="KW-1133">Transmembrane helix</keyword>
<organism evidence="2 3">
    <name type="scientific">Pocillopora damicornis</name>
    <name type="common">Cauliflower coral</name>
    <name type="synonym">Millepora damicornis</name>
    <dbReference type="NCBI Taxonomy" id="46731"/>
    <lineage>
        <taxon>Eukaryota</taxon>
        <taxon>Metazoa</taxon>
        <taxon>Cnidaria</taxon>
        <taxon>Anthozoa</taxon>
        <taxon>Hexacorallia</taxon>
        <taxon>Scleractinia</taxon>
        <taxon>Astrocoeniina</taxon>
        <taxon>Pocilloporidae</taxon>
        <taxon>Pocillopora</taxon>
    </lineage>
</organism>
<dbReference type="PANTHER" id="PTHR10728:SF40">
    <property type="entry name" value="PATATIN FAMILY PROTEIN"/>
    <property type="match status" value="1"/>
</dbReference>
<keyword evidence="1" id="KW-0812">Transmembrane</keyword>
<dbReference type="Gene3D" id="3.40.1090.10">
    <property type="entry name" value="Cytosolic phospholipase A2 catalytic domain"/>
    <property type="match status" value="1"/>
</dbReference>
<feature type="transmembrane region" description="Helical" evidence="1">
    <location>
        <begin position="690"/>
        <end position="711"/>
    </location>
</feature>
<proteinExistence type="predicted"/>
<dbReference type="Proteomes" id="UP000275408">
    <property type="component" value="Unassembled WGS sequence"/>
</dbReference>
<feature type="transmembrane region" description="Helical" evidence="1">
    <location>
        <begin position="452"/>
        <end position="470"/>
    </location>
</feature>
<feature type="transmembrane region" description="Helical" evidence="1">
    <location>
        <begin position="338"/>
        <end position="355"/>
    </location>
</feature>
<evidence type="ECO:0008006" key="4">
    <source>
        <dbReference type="Google" id="ProtNLM"/>
    </source>
</evidence>
<dbReference type="InterPro" id="IPR016035">
    <property type="entry name" value="Acyl_Trfase/lysoPLipase"/>
</dbReference>
<evidence type="ECO:0000256" key="1">
    <source>
        <dbReference type="SAM" id="Phobius"/>
    </source>
</evidence>
<accession>A0A3M6U8V5</accession>
<sequence length="974" mass="109819">MAPRHPSESMPLITIDKRPKAMDGYDPLEEMPVTQEVSRRIPWDIELDDNDWGPSPELTEREVGRLTCYFCVCCHYYGSSHCISDAFLGRFPHHITANQFFTPEMFSAYHWEGYAACIEADMESFFKDETEVPPVRVHCPNTLRGIQPRIFHQGSDLNTASINKCGSANGTMKSSTGVAFSGGGIRSAAFCSGALRKLLQDDVPFENLSCVSGGGYTGAAFMDWKFRHGSKNNTKEWHKEFFEHMRANSGYLCNWQNPILGIFQSLLLIQIGLLVTCILPCMMWLPYALPVAVAVDCFFGDVLRENCTSLHSLQHPDAWSSVLMLELFDGCHPPVRRVLLFTTTAVVSFVCYVLSKKEGLALYKGPLRLLSTLSGLIFAFTAFPWAAHDFLWPSQMWMRFVIFSLSVGLPLFIPVLRNSAGFCLRSYMYTYILSWKVFKINLMGNVPYSDEVFYPALMMCALAFIFFPYIRSLQQSLFHVYYRYRLSNAFFRYGGKLRHGDVFPWCVEPIKSIQKYIKRNEFQRVCPCEMEDELSLQDLEGLSPTFISNITVNDWQIGNGAGSRHQLMAFSTDGAKLIGNDTENTGIAAHTFAACPHSRLMKLSVAMTLSGAAVSFDMGDDFQNGLDMVSDLFTLIGISLGDELVYGEHSEEELSCSEKYVTPILVEIACFFPLMALPFVYWLGNSKDCVVLLVLLHIAVVVALASLAALNTGSTQPGKIQRLVRWCVTHIFYVRFLRGFLNINNVGLNPPPVLRLSDGGHFENLALLPLLDRKLEKIVILDGSCNPGGHKYADSLLTALRMARQKLHCSFTGVNGRDIEEDIRVNFLKINSQQRPRSYQFRVQYYDEDDNKTGEGEILFIAPRHPSESIPLARIVTQKPKSWENSDIKLGDPDQGKWGRSPEITEHEADRLTGCCCLCCHRKSCQYMSNLLQGSFPHHITANQFFTPEMFSLYHREGYGACIEADISGFLKTN</sequence>
<protein>
    <recommendedName>
        <fullName evidence="4">PNPLA domain-containing protein</fullName>
    </recommendedName>
</protein>
<feature type="transmembrane region" description="Helical" evidence="1">
    <location>
        <begin position="367"/>
        <end position="385"/>
    </location>
</feature>
<evidence type="ECO:0000313" key="2">
    <source>
        <dbReference type="EMBL" id="RMX50006.1"/>
    </source>
</evidence>
<reference evidence="2 3" key="1">
    <citation type="journal article" date="2018" name="Sci. Rep.">
        <title>Comparative analysis of the Pocillopora damicornis genome highlights role of immune system in coral evolution.</title>
        <authorList>
            <person name="Cunning R."/>
            <person name="Bay R.A."/>
            <person name="Gillette P."/>
            <person name="Baker A.C."/>
            <person name="Traylor-Knowles N."/>
        </authorList>
    </citation>
    <scope>NUCLEOTIDE SEQUENCE [LARGE SCALE GENOMIC DNA]</scope>
    <source>
        <strain evidence="2">RSMAS</strain>
        <tissue evidence="2">Whole animal</tissue>
    </source>
</reference>
<dbReference type="GO" id="GO:0004623">
    <property type="term" value="F:phospholipase A2 activity"/>
    <property type="evidence" value="ECO:0007669"/>
    <property type="project" value="TreeGrafter"/>
</dbReference>
<dbReference type="PANTHER" id="PTHR10728">
    <property type="entry name" value="CYTOSOLIC PHOSPHOLIPASE A2"/>
    <property type="match status" value="1"/>
</dbReference>
<name>A0A3M6U8V5_POCDA</name>